<evidence type="ECO:0000313" key="1">
    <source>
        <dbReference type="EMBL" id="BCA97284.1"/>
    </source>
</evidence>
<evidence type="ECO:0000313" key="2">
    <source>
        <dbReference type="Proteomes" id="UP000502894"/>
    </source>
</evidence>
<organism evidence="1 2">
    <name type="scientific">Legionella antarctica</name>
    <dbReference type="NCBI Taxonomy" id="2708020"/>
    <lineage>
        <taxon>Bacteria</taxon>
        <taxon>Pseudomonadati</taxon>
        <taxon>Pseudomonadota</taxon>
        <taxon>Gammaproteobacteria</taxon>
        <taxon>Legionellales</taxon>
        <taxon>Legionellaceae</taxon>
        <taxon>Legionella</taxon>
    </lineage>
</organism>
<name>A0A6F8T9C1_9GAMM</name>
<geneLocation type="plasmid" evidence="1 2">
    <name>pTUM19329-1</name>
</geneLocation>
<reference evidence="1" key="1">
    <citation type="journal article" date="2020" name="Microbiol. Resour. Announc.">
        <title>Complete Genome Sequence of Novel Psychrotolerant Legionella Strain TUM19329, Isolated from Antarctic Lake Sediment.</title>
        <authorList>
            <person name="Shimada S."/>
            <person name="Nakai R."/>
            <person name="Aoki K."/>
            <person name="Shimoeda N."/>
            <person name="Ohno G."/>
            <person name="Miyazaki Y."/>
            <person name="Kudoh S."/>
            <person name="Imura S."/>
            <person name="Watanabe K."/>
            <person name="Ishii Y."/>
            <person name="Tateda K."/>
        </authorList>
    </citation>
    <scope>NUCLEOTIDE SEQUENCE [LARGE SCALE GENOMIC DNA]</scope>
    <source>
        <strain evidence="1">TUM19329</strain>
        <plasmid evidence="1">pTUM19329-1</plasmid>
    </source>
</reference>
<protein>
    <recommendedName>
        <fullName evidence="3">Transposase Tn3 family protein</fullName>
    </recommendedName>
</protein>
<proteinExistence type="predicted"/>
<keyword evidence="2" id="KW-1185">Reference proteome</keyword>
<gene>
    <name evidence="1" type="ORF">TUM19329_36450</name>
</gene>
<dbReference type="Proteomes" id="UP000502894">
    <property type="component" value="Plasmid pTUM19329-1"/>
</dbReference>
<dbReference type="EMBL" id="AP022840">
    <property type="protein sequence ID" value="BCA97284.1"/>
    <property type="molecule type" value="Genomic_DNA"/>
</dbReference>
<dbReference type="AlphaFoldDB" id="A0A6F8T9C1"/>
<keyword evidence="1" id="KW-0614">Plasmid</keyword>
<accession>A0A6F8T9C1</accession>
<evidence type="ECO:0008006" key="3">
    <source>
        <dbReference type="Google" id="ProtNLM"/>
    </source>
</evidence>
<sequence length="60" mass="6730">MARLKKISPVAWQHIHFQGHFIFAGDKIIDLDAIINNVFLGDSKKSIMTKNSPEKLPVLG</sequence>
<dbReference type="KEGG" id="lant:TUM19329_36450"/>